<dbReference type="Proteomes" id="UP000198894">
    <property type="component" value="Unassembled WGS sequence"/>
</dbReference>
<proteinExistence type="predicted"/>
<feature type="compositionally biased region" description="Low complexity" evidence="1">
    <location>
        <begin position="72"/>
        <end position="89"/>
    </location>
</feature>
<dbReference type="EMBL" id="FNEE01000031">
    <property type="protein sequence ID" value="SDL28143.1"/>
    <property type="molecule type" value="Genomic_DNA"/>
</dbReference>
<keyword evidence="3" id="KW-1185">Reference proteome</keyword>
<feature type="compositionally biased region" description="Pro residues" evidence="1">
    <location>
        <begin position="28"/>
        <end position="71"/>
    </location>
</feature>
<dbReference type="NCBIfam" id="NF041924">
    <property type="entry name" value="QatB"/>
    <property type="match status" value="1"/>
</dbReference>
<feature type="region of interest" description="Disordered" evidence="1">
    <location>
        <begin position="1"/>
        <end position="102"/>
    </location>
</feature>
<evidence type="ECO:0000256" key="1">
    <source>
        <dbReference type="SAM" id="MobiDB-lite"/>
    </source>
</evidence>
<evidence type="ECO:0000313" key="2">
    <source>
        <dbReference type="EMBL" id="SDL28143.1"/>
    </source>
</evidence>
<accession>A0A1G9IT91</accession>
<reference evidence="3" key="1">
    <citation type="submission" date="2016-10" db="EMBL/GenBank/DDBJ databases">
        <authorList>
            <person name="Varghese N."/>
            <person name="Submissions S."/>
        </authorList>
    </citation>
    <scope>NUCLEOTIDE SEQUENCE [LARGE SCALE GENOMIC DNA]</scope>
    <source>
        <strain evidence="3">CGMCC 1.11022</strain>
    </source>
</reference>
<dbReference type="AlphaFoldDB" id="A0A1G9IT91"/>
<organism evidence="2 3">
    <name type="scientific">Mesorhizobium muleiense</name>
    <dbReference type="NCBI Taxonomy" id="1004279"/>
    <lineage>
        <taxon>Bacteria</taxon>
        <taxon>Pseudomonadati</taxon>
        <taxon>Pseudomonadota</taxon>
        <taxon>Alphaproteobacteria</taxon>
        <taxon>Hyphomicrobiales</taxon>
        <taxon>Phyllobacteriaceae</taxon>
        <taxon>Mesorhizobium</taxon>
    </lineage>
</organism>
<evidence type="ECO:0000313" key="3">
    <source>
        <dbReference type="Proteomes" id="UP000198894"/>
    </source>
</evidence>
<dbReference type="InterPro" id="IPR049675">
    <property type="entry name" value="QatB"/>
</dbReference>
<protein>
    <submittedName>
        <fullName evidence="2">Uncharacterized protein</fullName>
    </submittedName>
</protein>
<gene>
    <name evidence="2" type="ORF">SAMN05428953_13152</name>
</gene>
<name>A0A1G9IT91_9HYPH</name>
<sequence length="300" mass="30662">MGTSGTKPSSPRALLPTWVDDVAASTPSAPPLPTPLPVPAPPGQPGATPVPAPSGTPPNPVPVPQPLPPLASPAAGKPLGSARSDFSRAARSRGGGGRDLRRAAGKYVRAMGGARNAARAMAPSRRVMTGLGQLLGQVAQNGPAAALRFFNLQSLVGAPIADVFLALTDLLCPDGGTIDEAIARNAMLETVGELGAAGDLPFDGATPDVLDAVFTGALARSIETKLFNEIGGRSIRLPTDVAAVEIIQRTLHDFIQGTVRDRFAAAGGTLASVPYAGVEAFVQAIYEQSFELIRILGDSA</sequence>